<dbReference type="AlphaFoldDB" id="A0A1F6GDW4"/>
<dbReference type="STRING" id="1817772.A2527_02330"/>
<name>A0A1F6GDW4_9PROT</name>
<sequence length="749" mass="85329">MVLIFTLLLCLFGLGPILAAERPLPRVVIALYNGKNSTFENSESHRFAVMILNHLGLDVRPHDVSKGLPEIGEDKEVRGVLSWFLSGTTLRSKSDYLNWARRMVQSGKKFVIVGDPGFWAGSSSELAIASKSKRFLAEMGIEDLEEWVQLTYDHEFVDADPNMIGFERHFVRVKPAYQRLKAGNYQTQSFLSIQRKGQDDTKADLVLISPKGGYIADGYAVFSEYQGESQIRQWFINPFEFFRRAFDTDDLPKPDTTTLAGNRIYYSHIDGDGWLNRTLLEDLRKEDILSSQVILDKILKAYPDMPVSVSAIAAEVDPTWVGTPKSQQIAREIFALDNVEMGTHTYSHPFQWGFFADGDADRERAYLSRYRHGAWDRPKTLSRLMGMFNREDDKNIYLEGSGLSKDFTVPRAYANERFDLNKEIEGSARYLESLAPPGKKVKLIMWSGNTTPFEAALVKARNLGLVNINGGDSRMDRKYPSYAWVSPIGRKAGNEQQIYSSNSNENTYTDLWTGGFHGFRYLANTIFNTESPIRVKPFNIYYHMYSGERDASFQALISNIELARSQRLTMITASEFSKLAQGFFTAQLIPLSSKSWRIENRGDLQTIRFDHHALKTVDYGRSTGLVGHLHLQGSLYVYLDSSVNAPVIHLKDFELGFDGQPGQEPSLYFSTWPVWGVERTFKGFSFNTQGWSKGKMKWVVDSKKEYQWFNEQGLLVPPGELSIKLARGVMEVEFKKSGRLKKRYEVRIK</sequence>
<evidence type="ECO:0000313" key="2">
    <source>
        <dbReference type="Proteomes" id="UP000178449"/>
    </source>
</evidence>
<comment type="caution">
    <text evidence="1">The sequence shown here is derived from an EMBL/GenBank/DDBJ whole genome shotgun (WGS) entry which is preliminary data.</text>
</comment>
<gene>
    <name evidence="1" type="ORF">A2527_02330</name>
</gene>
<dbReference type="PANTHER" id="PTHR35882:SF2">
    <property type="entry name" value="PELA"/>
    <property type="match status" value="1"/>
</dbReference>
<proteinExistence type="predicted"/>
<dbReference type="PANTHER" id="PTHR35882">
    <property type="entry name" value="PELA"/>
    <property type="match status" value="1"/>
</dbReference>
<dbReference type="CDD" id="cd10922">
    <property type="entry name" value="CE4_PelA_like_C"/>
    <property type="match status" value="1"/>
</dbReference>
<reference evidence="1 2" key="1">
    <citation type="journal article" date="2016" name="Nat. Commun.">
        <title>Thousands of microbial genomes shed light on interconnected biogeochemical processes in an aquifer system.</title>
        <authorList>
            <person name="Anantharaman K."/>
            <person name="Brown C.T."/>
            <person name="Hug L.A."/>
            <person name="Sharon I."/>
            <person name="Castelle C.J."/>
            <person name="Probst A.J."/>
            <person name="Thomas B.C."/>
            <person name="Singh A."/>
            <person name="Wilkins M.J."/>
            <person name="Karaoz U."/>
            <person name="Brodie E.L."/>
            <person name="Williams K.H."/>
            <person name="Hubbard S.S."/>
            <person name="Banfield J.F."/>
        </authorList>
    </citation>
    <scope>NUCLEOTIDE SEQUENCE [LARGE SCALE GENOMIC DNA]</scope>
</reference>
<dbReference type="EMBL" id="MFNE01000016">
    <property type="protein sequence ID" value="OGG96305.1"/>
    <property type="molecule type" value="Genomic_DNA"/>
</dbReference>
<dbReference type="Proteomes" id="UP000178449">
    <property type="component" value="Unassembled WGS sequence"/>
</dbReference>
<accession>A0A1F6GDW4</accession>
<organism evidence="1 2">
    <name type="scientific">Candidatus Lambdaproteobacteria bacterium RIFOXYD2_FULL_50_16</name>
    <dbReference type="NCBI Taxonomy" id="1817772"/>
    <lineage>
        <taxon>Bacteria</taxon>
        <taxon>Pseudomonadati</taxon>
        <taxon>Pseudomonadota</taxon>
        <taxon>Candidatus Lambdaproteobacteria</taxon>
    </lineage>
</organism>
<evidence type="ECO:0000313" key="1">
    <source>
        <dbReference type="EMBL" id="OGG96305.1"/>
    </source>
</evidence>
<protein>
    <submittedName>
        <fullName evidence="1">Uncharacterized protein</fullName>
    </submittedName>
</protein>